<name>B9D5K2_CAMRE</name>
<accession>B9D5K2</accession>
<sequence>MTLAMLHFYGFALFAAVKFDEFYFIVASRSISLFILNLRR</sequence>
<organism evidence="1 2">
    <name type="scientific">Campylobacter rectus RM3267</name>
    <dbReference type="NCBI Taxonomy" id="553218"/>
    <lineage>
        <taxon>Bacteria</taxon>
        <taxon>Pseudomonadati</taxon>
        <taxon>Campylobacterota</taxon>
        <taxon>Epsilonproteobacteria</taxon>
        <taxon>Campylobacterales</taxon>
        <taxon>Campylobacteraceae</taxon>
        <taxon>Campylobacter</taxon>
    </lineage>
</organism>
<proteinExistence type="predicted"/>
<evidence type="ECO:0000313" key="1">
    <source>
        <dbReference type="EMBL" id="EEF12742.1"/>
    </source>
</evidence>
<gene>
    <name evidence="1" type="ORF">CAMRE0001_1113</name>
</gene>
<reference evidence="1 2" key="1">
    <citation type="submission" date="2008-08" db="EMBL/GenBank/DDBJ databases">
        <authorList>
            <person name="Madupu R."/>
            <person name="Durkin A.S."/>
            <person name="Torralba M."/>
            <person name="Methe B."/>
            <person name="Sutton G.G."/>
            <person name="Strausberg R.L."/>
            <person name="Nelson K.E."/>
        </authorList>
    </citation>
    <scope>NUCLEOTIDE SEQUENCE [LARGE SCALE GENOMIC DNA]</scope>
    <source>
        <strain evidence="1 2">RM3267</strain>
    </source>
</reference>
<dbReference type="EMBL" id="ACFU01000040">
    <property type="protein sequence ID" value="EEF12742.1"/>
    <property type="molecule type" value="Genomic_DNA"/>
</dbReference>
<dbReference type="Proteomes" id="UP000003082">
    <property type="component" value="Unassembled WGS sequence"/>
</dbReference>
<comment type="caution">
    <text evidence="1">The sequence shown here is derived from an EMBL/GenBank/DDBJ whole genome shotgun (WGS) entry which is preliminary data.</text>
</comment>
<evidence type="ECO:0000313" key="2">
    <source>
        <dbReference type="Proteomes" id="UP000003082"/>
    </source>
</evidence>
<keyword evidence="2" id="KW-1185">Reference proteome</keyword>
<protein>
    <submittedName>
        <fullName evidence="1">Uncharacterized protein</fullName>
    </submittedName>
</protein>
<dbReference type="AlphaFoldDB" id="B9D5K2"/>
<dbReference type="STRING" id="553218.CAMRE0001_1113"/>